<sequence length="83" mass="8259">PLFCGADPRPGLPAGRAAAGGLAASALPPERRRPATEVRFRLLGHPELHPRGGARGPLAAAALGGAGAGQAARRAHHRHGLGG</sequence>
<dbReference type="AlphaFoldDB" id="A0A699XSZ6"/>
<accession>A0A699XSZ6</accession>
<proteinExistence type="predicted"/>
<organism evidence="1">
    <name type="scientific">Tanacetum cinerariifolium</name>
    <name type="common">Dalmatian daisy</name>
    <name type="synonym">Chrysanthemum cinerariifolium</name>
    <dbReference type="NCBI Taxonomy" id="118510"/>
    <lineage>
        <taxon>Eukaryota</taxon>
        <taxon>Viridiplantae</taxon>
        <taxon>Streptophyta</taxon>
        <taxon>Embryophyta</taxon>
        <taxon>Tracheophyta</taxon>
        <taxon>Spermatophyta</taxon>
        <taxon>Magnoliopsida</taxon>
        <taxon>eudicotyledons</taxon>
        <taxon>Gunneridae</taxon>
        <taxon>Pentapetalae</taxon>
        <taxon>asterids</taxon>
        <taxon>campanulids</taxon>
        <taxon>Asterales</taxon>
        <taxon>Asteraceae</taxon>
        <taxon>Asteroideae</taxon>
        <taxon>Anthemideae</taxon>
        <taxon>Anthemidinae</taxon>
        <taxon>Tanacetum</taxon>
    </lineage>
</organism>
<protein>
    <submittedName>
        <fullName evidence="1">Uncharacterized protein</fullName>
    </submittedName>
</protein>
<evidence type="ECO:0000313" key="1">
    <source>
        <dbReference type="EMBL" id="GFD59144.1"/>
    </source>
</evidence>
<feature type="non-terminal residue" evidence="1">
    <location>
        <position position="83"/>
    </location>
</feature>
<comment type="caution">
    <text evidence="1">The sequence shown here is derived from an EMBL/GenBank/DDBJ whole genome shotgun (WGS) entry which is preliminary data.</text>
</comment>
<gene>
    <name evidence="1" type="ORF">Tci_931113</name>
</gene>
<dbReference type="EMBL" id="BKCJ011861624">
    <property type="protein sequence ID" value="GFD59144.1"/>
    <property type="molecule type" value="Genomic_DNA"/>
</dbReference>
<reference evidence="1" key="1">
    <citation type="journal article" date="2019" name="Sci. Rep.">
        <title>Draft genome of Tanacetum cinerariifolium, the natural source of mosquito coil.</title>
        <authorList>
            <person name="Yamashiro T."/>
            <person name="Shiraishi A."/>
            <person name="Satake H."/>
            <person name="Nakayama K."/>
        </authorList>
    </citation>
    <scope>NUCLEOTIDE SEQUENCE</scope>
</reference>
<name>A0A699XSZ6_TANCI</name>
<feature type="non-terminal residue" evidence="1">
    <location>
        <position position="1"/>
    </location>
</feature>